<name>A0A8H6E2T0_PETAA</name>
<sequence>MNLSKLALATIAAYASLGLAMPVNTNSTEVNQRSCWFICFVYEPICPRGWHKERQNDVCWTCCRNSDP</sequence>
<evidence type="ECO:0000313" key="2">
    <source>
        <dbReference type="EMBL" id="KAF5856443.1"/>
    </source>
</evidence>
<protein>
    <submittedName>
        <fullName evidence="2">Uncharacterized protein</fullName>
    </submittedName>
</protein>
<gene>
    <name evidence="2" type="ORF">ETB97_007335</name>
</gene>
<dbReference type="EMBL" id="SPNV01000319">
    <property type="protein sequence ID" value="KAF5856443.1"/>
    <property type="molecule type" value="Genomic_DNA"/>
</dbReference>
<organism evidence="2 3">
    <name type="scientific">Petromyces alliaceus</name>
    <name type="common">Aspergillus alliaceus</name>
    <dbReference type="NCBI Taxonomy" id="209559"/>
    <lineage>
        <taxon>Eukaryota</taxon>
        <taxon>Fungi</taxon>
        <taxon>Dikarya</taxon>
        <taxon>Ascomycota</taxon>
        <taxon>Pezizomycotina</taxon>
        <taxon>Eurotiomycetes</taxon>
        <taxon>Eurotiomycetidae</taxon>
        <taxon>Eurotiales</taxon>
        <taxon>Aspergillaceae</taxon>
        <taxon>Aspergillus</taxon>
        <taxon>Aspergillus subgen. Circumdati</taxon>
    </lineage>
</organism>
<evidence type="ECO:0000313" key="3">
    <source>
        <dbReference type="Proteomes" id="UP000541154"/>
    </source>
</evidence>
<dbReference type="AlphaFoldDB" id="A0A8H6E2T0"/>
<proteinExistence type="predicted"/>
<feature type="signal peptide" evidence="1">
    <location>
        <begin position="1"/>
        <end position="20"/>
    </location>
</feature>
<feature type="chain" id="PRO_5034825107" evidence="1">
    <location>
        <begin position="21"/>
        <end position="68"/>
    </location>
</feature>
<accession>A0A8H6E2T0</accession>
<keyword evidence="3" id="KW-1185">Reference proteome</keyword>
<comment type="caution">
    <text evidence="2">The sequence shown here is derived from an EMBL/GenBank/DDBJ whole genome shotgun (WGS) entry which is preliminary data.</text>
</comment>
<keyword evidence="1" id="KW-0732">Signal</keyword>
<reference evidence="2 3" key="1">
    <citation type="submission" date="2019-04" db="EMBL/GenBank/DDBJ databases">
        <title>Aspergillus burnettii sp. nov., novel species from soil in southeast Queensland.</title>
        <authorList>
            <person name="Gilchrist C.L.M."/>
            <person name="Pitt J.I."/>
            <person name="Lange L."/>
            <person name="Lacey H.J."/>
            <person name="Vuong D."/>
            <person name="Midgley D.J."/>
            <person name="Greenfield P."/>
            <person name="Bradbury M."/>
            <person name="Lacey E."/>
            <person name="Busk P.K."/>
            <person name="Pilgaard B."/>
            <person name="Chooi Y.H."/>
            <person name="Piggott A.M."/>
        </authorList>
    </citation>
    <scope>NUCLEOTIDE SEQUENCE [LARGE SCALE GENOMIC DNA]</scope>
    <source>
        <strain evidence="2 3">FRR 5400</strain>
    </source>
</reference>
<dbReference type="Proteomes" id="UP000541154">
    <property type="component" value="Unassembled WGS sequence"/>
</dbReference>
<evidence type="ECO:0000256" key="1">
    <source>
        <dbReference type="SAM" id="SignalP"/>
    </source>
</evidence>